<evidence type="ECO:0000313" key="1">
    <source>
        <dbReference type="EMBL" id="EUA78671.1"/>
    </source>
</evidence>
<sequence>MPTRSRQRSGSRIGEEVPVSAAVSLTPDVGPAWLRPLVDNVGRVPDAYRRRLPADVLALVTAAKATANLRGDGRDAAVLVLFSGRSRHRWTALFPTRPICC</sequence>
<dbReference type="AlphaFoldDB" id="X8EEQ1"/>
<proteinExistence type="predicted"/>
<accession>X8EEQ1</accession>
<gene>
    <name evidence="1" type="ORF">I553_2962</name>
</gene>
<dbReference type="EMBL" id="JAOB01000004">
    <property type="protein sequence ID" value="EUA78671.1"/>
    <property type="molecule type" value="Genomic_DNA"/>
</dbReference>
<protein>
    <submittedName>
        <fullName evidence="1">Uncharacterized protein</fullName>
    </submittedName>
</protein>
<organism evidence="1">
    <name type="scientific">Mycobacterium xenopi 4042</name>
    <dbReference type="NCBI Taxonomy" id="1299334"/>
    <lineage>
        <taxon>Bacteria</taxon>
        <taxon>Bacillati</taxon>
        <taxon>Actinomycetota</taxon>
        <taxon>Actinomycetes</taxon>
        <taxon>Mycobacteriales</taxon>
        <taxon>Mycobacteriaceae</taxon>
        <taxon>Mycobacterium</taxon>
    </lineage>
</organism>
<reference evidence="1" key="1">
    <citation type="submission" date="2014-01" db="EMBL/GenBank/DDBJ databases">
        <authorList>
            <person name="Brown-Elliot B."/>
            <person name="Wallace R."/>
            <person name="Lenaerts A."/>
            <person name="Ordway D."/>
            <person name="DeGroote M.A."/>
            <person name="Parker T."/>
            <person name="Sizemore C."/>
            <person name="Tallon L.J."/>
            <person name="Sadzewicz L.K."/>
            <person name="Sengamalay N."/>
            <person name="Fraser C.M."/>
            <person name="Hine E."/>
            <person name="Shefchek K.A."/>
            <person name="Das S.P."/>
            <person name="Tettelin H."/>
        </authorList>
    </citation>
    <scope>NUCLEOTIDE SEQUENCE [LARGE SCALE GENOMIC DNA]</scope>
    <source>
        <strain evidence="1">4042</strain>
    </source>
</reference>
<dbReference type="PATRIC" id="fig|1299334.3.peg.201"/>
<name>X8EEQ1_MYCXE</name>
<comment type="caution">
    <text evidence="1">The sequence shown here is derived from an EMBL/GenBank/DDBJ whole genome shotgun (WGS) entry which is preliminary data.</text>
</comment>